<comment type="subunit">
    <text evidence="6">Homotetramer. Forms an RuvA(8)-RuvB(12)-Holliday junction (HJ) complex. HJ DNA is sandwiched between 2 RuvA tetramers; dsDNA enters through RuvA and exits via RuvB. An RuvB hexamer assembles on each DNA strand where it exits the tetramer. Each RuvB hexamer is contacted by two RuvA subunits (via domain III) on 2 adjacent RuvB subunits; this complex drives branch migration. In the full resolvosome a probable DNA-RuvA(4)-RuvB(12)-RuvC(2) complex forms which resolves the HJ.</text>
</comment>
<dbReference type="GO" id="GO:0005737">
    <property type="term" value="C:cytoplasm"/>
    <property type="evidence" value="ECO:0007669"/>
    <property type="project" value="UniProtKB-SubCell"/>
</dbReference>
<keyword evidence="2 6" id="KW-0227">DNA damage</keyword>
<sequence length="185" mass="20189">MIAELTGLVTKKLSNGQTIINVAGVGYGVKTNSKAPIGQETSLLIYEHIREDAYDLYGFESERDLLLFKQLISISGVGPKIAILVMEQGDIATIKKAVESSDVEYFNNISGIGKKMAQKIILELQSKIGQESDLNILASSSHQDIKSALESLGYKPKEFASVVSKIPEDLTTTASQLTWALKQLR</sequence>
<dbReference type="EMBL" id="LBVO01000029">
    <property type="protein sequence ID" value="KKQ89311.1"/>
    <property type="molecule type" value="Genomic_DNA"/>
</dbReference>
<proteinExistence type="inferred from homology"/>
<dbReference type="InterPro" id="IPR010994">
    <property type="entry name" value="RuvA_2-like"/>
</dbReference>
<dbReference type="GO" id="GO:0009379">
    <property type="term" value="C:Holliday junction helicase complex"/>
    <property type="evidence" value="ECO:0007669"/>
    <property type="project" value="InterPro"/>
</dbReference>
<dbReference type="Gene3D" id="1.10.150.20">
    <property type="entry name" value="5' to 3' exonuclease, C-terminal subdomain"/>
    <property type="match status" value="1"/>
</dbReference>
<keyword evidence="3 6" id="KW-0238">DNA-binding</keyword>
<comment type="domain">
    <text evidence="6">Has three domains with a flexible linker between the domains II and III and assumes an 'L' shape. Domain III is highly mobile and contacts RuvB.</text>
</comment>
<evidence type="ECO:0000256" key="2">
    <source>
        <dbReference type="ARBA" id="ARBA00022763"/>
    </source>
</evidence>
<dbReference type="GO" id="GO:0009378">
    <property type="term" value="F:four-way junction helicase activity"/>
    <property type="evidence" value="ECO:0007669"/>
    <property type="project" value="InterPro"/>
</dbReference>
<evidence type="ECO:0000256" key="6">
    <source>
        <dbReference type="HAMAP-Rule" id="MF_00031"/>
    </source>
</evidence>
<evidence type="ECO:0000256" key="1">
    <source>
        <dbReference type="ARBA" id="ARBA00022490"/>
    </source>
</evidence>
<evidence type="ECO:0000256" key="3">
    <source>
        <dbReference type="ARBA" id="ARBA00023125"/>
    </source>
</evidence>
<organism evidence="8 9">
    <name type="scientific">Berkelbacteria bacterium GW2011_GWA2_38_9</name>
    <dbReference type="NCBI Taxonomy" id="1618334"/>
    <lineage>
        <taxon>Bacteria</taxon>
        <taxon>Candidatus Berkelbacteria</taxon>
    </lineage>
</organism>
<dbReference type="SUPFAM" id="SSF47781">
    <property type="entry name" value="RuvA domain 2-like"/>
    <property type="match status" value="1"/>
</dbReference>
<feature type="domain" description="Helix-hairpin-helix DNA-binding motif class 1" evidence="7">
    <location>
        <begin position="104"/>
        <end position="123"/>
    </location>
</feature>
<evidence type="ECO:0000259" key="7">
    <source>
        <dbReference type="SMART" id="SM00278"/>
    </source>
</evidence>
<reference evidence="8 9" key="1">
    <citation type="journal article" date="2015" name="Nature">
        <title>rRNA introns, odd ribosomes, and small enigmatic genomes across a large radiation of phyla.</title>
        <authorList>
            <person name="Brown C.T."/>
            <person name="Hug L.A."/>
            <person name="Thomas B.C."/>
            <person name="Sharon I."/>
            <person name="Castelle C.J."/>
            <person name="Singh A."/>
            <person name="Wilkins M.J."/>
            <person name="Williams K.H."/>
            <person name="Banfield J.F."/>
        </authorList>
    </citation>
    <scope>NUCLEOTIDE SEQUENCE [LARGE SCALE GENOMIC DNA]</scope>
</reference>
<dbReference type="InterPro" id="IPR036267">
    <property type="entry name" value="RuvA_C_sf"/>
</dbReference>
<dbReference type="InterPro" id="IPR003583">
    <property type="entry name" value="Hlx-hairpin-Hlx_DNA-bd_motif"/>
</dbReference>
<comment type="function">
    <text evidence="6">The RuvA-RuvB-RuvC complex processes Holliday junction (HJ) DNA during genetic recombination and DNA repair, while the RuvA-RuvB complex plays an important role in the rescue of blocked DNA replication forks via replication fork reversal (RFR). RuvA specifically binds to HJ cruciform DNA, conferring on it an open structure. The RuvB hexamer acts as an ATP-dependent pump, pulling dsDNA into and through the RuvAB complex. HJ branch migration allows RuvC to scan DNA until it finds its consensus sequence, where it cleaves and resolves the cruciform DNA.</text>
</comment>
<comment type="similarity">
    <text evidence="6">Belongs to the RuvA family.</text>
</comment>
<dbReference type="SMART" id="SM00278">
    <property type="entry name" value="HhH1"/>
    <property type="match status" value="2"/>
</dbReference>
<dbReference type="AlphaFoldDB" id="A0A0G0PJ01"/>
<dbReference type="GO" id="GO:0000400">
    <property type="term" value="F:four-way junction DNA binding"/>
    <property type="evidence" value="ECO:0007669"/>
    <property type="project" value="UniProtKB-UniRule"/>
</dbReference>
<dbReference type="GO" id="GO:0006310">
    <property type="term" value="P:DNA recombination"/>
    <property type="evidence" value="ECO:0007669"/>
    <property type="project" value="UniProtKB-UniRule"/>
</dbReference>
<keyword evidence="5 6" id="KW-0234">DNA repair</keyword>
<name>A0A0G0PJ01_9BACT</name>
<dbReference type="InterPro" id="IPR000085">
    <property type="entry name" value="RuvA"/>
</dbReference>
<dbReference type="GO" id="GO:0006281">
    <property type="term" value="P:DNA repair"/>
    <property type="evidence" value="ECO:0007669"/>
    <property type="project" value="UniProtKB-UniRule"/>
</dbReference>
<dbReference type="SUPFAM" id="SSF50249">
    <property type="entry name" value="Nucleic acid-binding proteins"/>
    <property type="match status" value="1"/>
</dbReference>
<dbReference type="GO" id="GO:0048476">
    <property type="term" value="C:Holliday junction resolvase complex"/>
    <property type="evidence" value="ECO:0007669"/>
    <property type="project" value="UniProtKB-UniRule"/>
</dbReference>
<accession>A0A0G0PJ01</accession>
<dbReference type="CDD" id="cd14332">
    <property type="entry name" value="UBA_RuvA_C"/>
    <property type="match status" value="1"/>
</dbReference>
<dbReference type="NCBIfam" id="TIGR00084">
    <property type="entry name" value="ruvA"/>
    <property type="match status" value="1"/>
</dbReference>
<dbReference type="SUPFAM" id="SSF46929">
    <property type="entry name" value="DNA helicase RuvA subunit, C-terminal domain"/>
    <property type="match status" value="1"/>
</dbReference>
<dbReference type="Pfam" id="PF14520">
    <property type="entry name" value="HHH_5"/>
    <property type="match status" value="1"/>
</dbReference>
<comment type="subcellular location">
    <subcellularLocation>
        <location evidence="6">Cytoplasm</location>
    </subcellularLocation>
</comment>
<evidence type="ECO:0000313" key="8">
    <source>
        <dbReference type="EMBL" id="KKQ89311.1"/>
    </source>
</evidence>
<dbReference type="GO" id="GO:0005524">
    <property type="term" value="F:ATP binding"/>
    <property type="evidence" value="ECO:0007669"/>
    <property type="project" value="InterPro"/>
</dbReference>
<keyword evidence="1 6" id="KW-0963">Cytoplasm</keyword>
<keyword evidence="8" id="KW-0067">ATP-binding</keyword>
<protein>
    <recommendedName>
        <fullName evidence="6">Holliday junction branch migration complex subunit RuvA</fullName>
    </recommendedName>
</protein>
<dbReference type="Pfam" id="PF01330">
    <property type="entry name" value="RuvA_N"/>
    <property type="match status" value="1"/>
</dbReference>
<keyword evidence="8" id="KW-0547">Nucleotide-binding</keyword>
<feature type="region of interest" description="Domain III" evidence="6">
    <location>
        <begin position="141"/>
        <end position="185"/>
    </location>
</feature>
<evidence type="ECO:0000313" key="9">
    <source>
        <dbReference type="Proteomes" id="UP000033934"/>
    </source>
</evidence>
<dbReference type="Proteomes" id="UP000033934">
    <property type="component" value="Unassembled WGS sequence"/>
</dbReference>
<dbReference type="InterPro" id="IPR013849">
    <property type="entry name" value="DNA_helicase_Holl-junc_RuvA_I"/>
</dbReference>
<keyword evidence="8" id="KW-0378">Hydrolase</keyword>
<evidence type="ECO:0000256" key="5">
    <source>
        <dbReference type="ARBA" id="ARBA00023204"/>
    </source>
</evidence>
<keyword evidence="8" id="KW-0347">Helicase</keyword>
<dbReference type="InterPro" id="IPR011114">
    <property type="entry name" value="RuvA_C"/>
</dbReference>
<gene>
    <name evidence="6" type="primary">ruvA</name>
    <name evidence="8" type="ORF">UT11_C0029G0005</name>
</gene>
<evidence type="ECO:0000256" key="4">
    <source>
        <dbReference type="ARBA" id="ARBA00023172"/>
    </source>
</evidence>
<feature type="domain" description="Helix-hairpin-helix DNA-binding motif class 1" evidence="7">
    <location>
        <begin position="69"/>
        <end position="88"/>
    </location>
</feature>
<dbReference type="HAMAP" id="MF_00031">
    <property type="entry name" value="DNA_HJ_migration_RuvA"/>
    <property type="match status" value="1"/>
</dbReference>
<dbReference type="Pfam" id="PF07499">
    <property type="entry name" value="RuvA_C"/>
    <property type="match status" value="1"/>
</dbReference>
<keyword evidence="4 6" id="KW-0233">DNA recombination</keyword>
<comment type="caution">
    <text evidence="6">Lacks conserved residue(s) required for the propagation of feature annotation.</text>
</comment>
<dbReference type="InterPro" id="IPR012340">
    <property type="entry name" value="NA-bd_OB-fold"/>
</dbReference>
<comment type="caution">
    <text evidence="8">The sequence shown here is derived from an EMBL/GenBank/DDBJ whole genome shotgun (WGS) entry which is preliminary data.</text>
</comment>
<dbReference type="Gene3D" id="2.40.50.140">
    <property type="entry name" value="Nucleic acid-binding proteins"/>
    <property type="match status" value="1"/>
</dbReference>